<dbReference type="Pfam" id="PF11843">
    <property type="entry name" value="DUF3363"/>
    <property type="match status" value="1"/>
</dbReference>
<accession>A0A494T7W9</accession>
<dbReference type="InterPro" id="IPR021795">
    <property type="entry name" value="DUF3363"/>
</dbReference>
<dbReference type="InterPro" id="IPR005094">
    <property type="entry name" value="Endonuclease_MobA/VirD2"/>
</dbReference>
<gene>
    <name evidence="3" type="ORF">D3Y57_01780</name>
</gene>
<feature type="domain" description="MobA/VirD2-like nuclease" evidence="2">
    <location>
        <begin position="138"/>
        <end position="203"/>
    </location>
</feature>
<dbReference type="NCBIfam" id="NF041267">
    <property type="entry name" value="relax_RlxS"/>
    <property type="match status" value="1"/>
</dbReference>
<sequence length="661" mass="72455">MADDDDSFEPHLGRQRSLGGKRSRSALGRILRSTNLARGGGPGLASSRTFTGSRIGRGGGTGRVLARRGDGAAFGRRRVIVKARIVKLAGRGVSAAAAHLRYLQRDGTTREGEPGTLYGRDSDAIDGAEFRARGNGDRHQFRFIVSAEDGSDYDDLKPLTRRLMERAEEDLGTRLDWVAVDHFNTGHPHSHIVVRGVDERGKDLVIAREYLTGGLRERAAELVDLDLGPRSAREIEIALRAEVTQERLTSIDRALLRGIGEDRVVAASGRDGFDQAIRTGRLNRLAEMDLAEPIGAGRYRLAEGLDDTLRGMGERGDIIRMMQRDFTRVHLNRPMADRVIYDPASSEAQPLVGRMVARGFADEFNDRHYLIVDATDGRSHYVAIGKGENLEQLATGAIVRIDPLSAAVRAVDRTIAEVAAANGGHYDIDAHLRHDPGATEAFAETHVRRLEAMRRGGGGVTRDASGQWTIAPDHLDRVRSWQTDRLRDRPVGIKVLSPVPLDRLHDADAATWLDREAVANDPVPLREAGFGQDVRDTQARRRQWLIAQGLGDEMAGAAGPAGGLLATLQRRELLRVSGQLADELQRPFSESAEGTRVEGIYRKPVDLVSGRFAVIERSRDFTLVPWRPVLEQQLGKPLSGVMRGDGISWTIGRGRSGPIIS</sequence>
<evidence type="ECO:0000313" key="3">
    <source>
        <dbReference type="EMBL" id="AYJ85439.1"/>
    </source>
</evidence>
<organism evidence="3 4">
    <name type="scientific">Sphingomonas paeninsulae</name>
    <dbReference type="NCBI Taxonomy" id="2319844"/>
    <lineage>
        <taxon>Bacteria</taxon>
        <taxon>Pseudomonadati</taxon>
        <taxon>Pseudomonadota</taxon>
        <taxon>Alphaproteobacteria</taxon>
        <taxon>Sphingomonadales</taxon>
        <taxon>Sphingomonadaceae</taxon>
        <taxon>Sphingomonas</taxon>
    </lineage>
</organism>
<protein>
    <submittedName>
        <fullName evidence="3">DUF3363 domain-containing protein</fullName>
    </submittedName>
</protein>
<feature type="region of interest" description="Disordered" evidence="1">
    <location>
        <begin position="1"/>
        <end position="25"/>
    </location>
</feature>
<dbReference type="RefSeq" id="WP_121152048.1">
    <property type="nucleotide sequence ID" value="NZ_CP032828.1"/>
</dbReference>
<evidence type="ECO:0000256" key="1">
    <source>
        <dbReference type="SAM" id="MobiDB-lite"/>
    </source>
</evidence>
<proteinExistence type="predicted"/>
<evidence type="ECO:0000259" key="2">
    <source>
        <dbReference type="Pfam" id="PF03432"/>
    </source>
</evidence>
<keyword evidence="4" id="KW-1185">Reference proteome</keyword>
<dbReference type="AlphaFoldDB" id="A0A494T7W9"/>
<dbReference type="Proteomes" id="UP000276254">
    <property type="component" value="Plasmid unnamed1"/>
</dbReference>
<keyword evidence="3" id="KW-0614">Plasmid</keyword>
<evidence type="ECO:0000313" key="4">
    <source>
        <dbReference type="Proteomes" id="UP000276254"/>
    </source>
</evidence>
<name>A0A494T7W9_SPHPE</name>
<dbReference type="Pfam" id="PF03432">
    <property type="entry name" value="Relaxase"/>
    <property type="match status" value="1"/>
</dbReference>
<dbReference type="EMBL" id="CP032828">
    <property type="protein sequence ID" value="AYJ85439.1"/>
    <property type="molecule type" value="Genomic_DNA"/>
</dbReference>
<dbReference type="KEGG" id="spha:D3Y57_01780"/>
<reference evidence="3 4" key="1">
    <citation type="submission" date="2018-09" db="EMBL/GenBank/DDBJ databases">
        <title>Sphingomonas peninsula sp. nov., isolated from fildes peninsula, Antarctic soil.</title>
        <authorList>
            <person name="Yingchao G."/>
        </authorList>
    </citation>
    <scope>NUCLEOTIDE SEQUENCE [LARGE SCALE GENOMIC DNA]</scope>
    <source>
        <strain evidence="3 4">YZ-8</strain>
        <plasmid evidence="3 4">unnamed1</plasmid>
    </source>
</reference>
<dbReference type="OrthoDB" id="9809969at2"/>
<geneLocation type="plasmid" evidence="3">
    <name>unnamed1</name>
</geneLocation>